<organism evidence="3 4">
    <name type="scientific">Folsomia candida</name>
    <name type="common">Springtail</name>
    <dbReference type="NCBI Taxonomy" id="158441"/>
    <lineage>
        <taxon>Eukaryota</taxon>
        <taxon>Metazoa</taxon>
        <taxon>Ecdysozoa</taxon>
        <taxon>Arthropoda</taxon>
        <taxon>Hexapoda</taxon>
        <taxon>Collembola</taxon>
        <taxon>Entomobryomorpha</taxon>
        <taxon>Isotomoidea</taxon>
        <taxon>Isotomidae</taxon>
        <taxon>Proisotominae</taxon>
        <taxon>Folsomia</taxon>
    </lineage>
</organism>
<dbReference type="Gene3D" id="3.50.50.60">
    <property type="entry name" value="FAD/NAD(P)-binding domain"/>
    <property type="match status" value="1"/>
</dbReference>
<dbReference type="GO" id="GO:0016614">
    <property type="term" value="F:oxidoreductase activity, acting on CH-OH group of donors"/>
    <property type="evidence" value="ECO:0007669"/>
    <property type="project" value="InterPro"/>
</dbReference>
<dbReference type="Pfam" id="PF05199">
    <property type="entry name" value="GMC_oxred_C"/>
    <property type="match status" value="1"/>
</dbReference>
<proteinExistence type="inferred from homology"/>
<dbReference type="SUPFAM" id="SSF51905">
    <property type="entry name" value="FAD/NAD(P)-binding domain"/>
    <property type="match status" value="1"/>
</dbReference>
<gene>
    <name evidence="3" type="ORF">Fcan01_19106</name>
</gene>
<name>A0A226DLW9_FOLCA</name>
<evidence type="ECO:0000313" key="4">
    <source>
        <dbReference type="Proteomes" id="UP000198287"/>
    </source>
</evidence>
<dbReference type="SUPFAM" id="SSF54373">
    <property type="entry name" value="FAD-linked reductases, C-terminal domain"/>
    <property type="match status" value="1"/>
</dbReference>
<dbReference type="InterPro" id="IPR036188">
    <property type="entry name" value="FAD/NAD-bd_sf"/>
</dbReference>
<protein>
    <submittedName>
        <fullName evidence="3">Glucose dehydrogenase [FAD, quinone]</fullName>
    </submittedName>
</protein>
<comment type="caution">
    <text evidence="3">The sequence shown here is derived from an EMBL/GenBank/DDBJ whole genome shotgun (WGS) entry which is preliminary data.</text>
</comment>
<dbReference type="Gene3D" id="3.30.560.10">
    <property type="entry name" value="Glucose Oxidase, domain 3"/>
    <property type="match status" value="1"/>
</dbReference>
<dbReference type="GO" id="GO:0050660">
    <property type="term" value="F:flavin adenine dinucleotide binding"/>
    <property type="evidence" value="ECO:0007669"/>
    <property type="project" value="InterPro"/>
</dbReference>
<reference evidence="3 4" key="1">
    <citation type="submission" date="2015-12" db="EMBL/GenBank/DDBJ databases">
        <title>The genome of Folsomia candida.</title>
        <authorList>
            <person name="Faddeeva A."/>
            <person name="Derks M.F."/>
            <person name="Anvar Y."/>
            <person name="Smit S."/>
            <person name="Van Straalen N."/>
            <person name="Roelofs D."/>
        </authorList>
    </citation>
    <scope>NUCLEOTIDE SEQUENCE [LARGE SCALE GENOMIC DNA]</scope>
    <source>
        <strain evidence="3 4">VU population</strain>
        <tissue evidence="3">Whole body</tissue>
    </source>
</reference>
<accession>A0A226DLW9</accession>
<dbReference type="OMA" id="NGPILMI"/>
<dbReference type="OrthoDB" id="7776036at2759"/>
<dbReference type="InterPro" id="IPR007867">
    <property type="entry name" value="GMC_OxRtase_C"/>
</dbReference>
<comment type="similarity">
    <text evidence="1">Belongs to the GMC oxidoreductase family.</text>
</comment>
<evidence type="ECO:0000313" key="3">
    <source>
        <dbReference type="EMBL" id="OXA46120.1"/>
    </source>
</evidence>
<dbReference type="AlphaFoldDB" id="A0A226DLW9"/>
<evidence type="ECO:0000259" key="2">
    <source>
        <dbReference type="Pfam" id="PF05199"/>
    </source>
</evidence>
<feature type="domain" description="Glucose-methanol-choline oxidoreductase C-terminal" evidence="2">
    <location>
        <begin position="177"/>
        <end position="208"/>
    </location>
</feature>
<dbReference type="Proteomes" id="UP000198287">
    <property type="component" value="Unassembled WGS sequence"/>
</dbReference>
<dbReference type="PANTHER" id="PTHR11552:SF147">
    <property type="entry name" value="CHOLINE DEHYDROGENASE, MITOCHONDRIAL"/>
    <property type="match status" value="1"/>
</dbReference>
<keyword evidence="4" id="KW-1185">Reference proteome</keyword>
<dbReference type="PANTHER" id="PTHR11552">
    <property type="entry name" value="GLUCOSE-METHANOL-CHOLINE GMC OXIDOREDUCTASE"/>
    <property type="match status" value="1"/>
</dbReference>
<sequence>MLILTFRRNEASYHDPDFEEALLKFRNKPLRSGYLAQQRRTQAFGVSSRAKSDGEGDWGDVQIQMIDLPFVEENPGGAIWEVNLSRPKSVGEFIFNTTAYLAGETANGALGNSNFKYFSDPTDMDVVIEGVNLAIEIMEGTQAFKSGNYKLDESFIPKACQSLERRSPEMWKCVLKRVFGIEKLRVVDASVMPKVTNANTNSPTMAIAQKAVFEIMKQYAPHLQ</sequence>
<dbReference type="InterPro" id="IPR012132">
    <property type="entry name" value="GMC_OxRdtase"/>
</dbReference>
<dbReference type="EMBL" id="LNIX01000016">
    <property type="protein sequence ID" value="OXA46120.1"/>
    <property type="molecule type" value="Genomic_DNA"/>
</dbReference>
<evidence type="ECO:0000256" key="1">
    <source>
        <dbReference type="ARBA" id="ARBA00010790"/>
    </source>
</evidence>